<reference evidence="4 5" key="1">
    <citation type="submission" date="2017-09" db="EMBL/GenBank/DDBJ databases">
        <title>Depth-based differentiation of microbial function through sediment-hosted aquifers and enrichment of novel symbionts in the deep terrestrial subsurface.</title>
        <authorList>
            <person name="Probst A.J."/>
            <person name="Ladd B."/>
            <person name="Jarett J.K."/>
            <person name="Geller-Mcgrath D.E."/>
            <person name="Sieber C.M."/>
            <person name="Emerson J.B."/>
            <person name="Anantharaman K."/>
            <person name="Thomas B.C."/>
            <person name="Malmstrom R."/>
            <person name="Stieglmeier M."/>
            <person name="Klingl A."/>
            <person name="Woyke T."/>
            <person name="Ryan C.M."/>
            <person name="Banfield J.F."/>
        </authorList>
    </citation>
    <scope>NUCLEOTIDE SEQUENCE [LARGE SCALE GENOMIC DNA]</scope>
    <source>
        <strain evidence="4">CG11_big_fil_rev_8_21_14_0_20_39_34</strain>
    </source>
</reference>
<keyword evidence="3" id="KW-1133">Transmembrane helix</keyword>
<evidence type="ECO:0000313" key="4">
    <source>
        <dbReference type="EMBL" id="PIR03843.1"/>
    </source>
</evidence>
<evidence type="ECO:0000256" key="2">
    <source>
        <dbReference type="SAM" id="MobiDB-lite"/>
    </source>
</evidence>
<evidence type="ECO:0000313" key="5">
    <source>
        <dbReference type="Proteomes" id="UP000229600"/>
    </source>
</evidence>
<feature type="coiled-coil region" evidence="1">
    <location>
        <begin position="329"/>
        <end position="363"/>
    </location>
</feature>
<name>A0A2H0N4M5_9BACT</name>
<accession>A0A2H0N4M5</accession>
<proteinExistence type="predicted"/>
<feature type="compositionally biased region" description="Basic and acidic residues" evidence="2">
    <location>
        <begin position="73"/>
        <end position="86"/>
    </location>
</feature>
<gene>
    <name evidence="4" type="ORF">COV59_04210</name>
</gene>
<keyword evidence="1" id="KW-0175">Coiled coil</keyword>
<sequence length="386" mass="43095">MANSTPALKTQTSKQIAGLIKQTALDAMVSSNAVPSSQAKQMADKIENEVIQNVEGAVEKAIDQIVENFGKELDSANENIDAHPEDIPPLETQEELGDSAPKENIAGSEEQPPSEEQKTERPKGSAALGGEKYWQQMADSLKDEDEAEKPYEPFSEESGENTEEPEEPTPEEETEQIERPKGSASTGGDEYWQQMADALAQEEENQQNENEEKPSSENEDGTADEEDAQKKAKEIKDAASEKINQKEQEKRALVKDRNDIEAKITPTKRKIRWELALITARGIVIFVAVIGILIGLVLLIFGIGMAILGFCGEYIARMSVNIGLSLQKIVEYKGEIAKFEKDIETLDQRIKNIDRMIQLIQRNAQRESKQVFQRYLLTQKNAYGRK</sequence>
<organism evidence="4 5">
    <name type="scientific">Candidatus Magasanikbacteria bacterium CG11_big_fil_rev_8_21_14_0_20_39_34</name>
    <dbReference type="NCBI Taxonomy" id="1974653"/>
    <lineage>
        <taxon>Bacteria</taxon>
        <taxon>Candidatus Magasanikiibacteriota</taxon>
    </lineage>
</organism>
<feature type="region of interest" description="Disordered" evidence="2">
    <location>
        <begin position="73"/>
        <end position="252"/>
    </location>
</feature>
<evidence type="ECO:0000256" key="3">
    <source>
        <dbReference type="SAM" id="Phobius"/>
    </source>
</evidence>
<protein>
    <submittedName>
        <fullName evidence="4">Uncharacterized protein</fullName>
    </submittedName>
</protein>
<dbReference type="EMBL" id="PCWN01000008">
    <property type="protein sequence ID" value="PIR03843.1"/>
    <property type="molecule type" value="Genomic_DNA"/>
</dbReference>
<feature type="compositionally biased region" description="Acidic residues" evidence="2">
    <location>
        <begin position="154"/>
        <end position="175"/>
    </location>
</feature>
<dbReference type="Proteomes" id="UP000229600">
    <property type="component" value="Unassembled WGS sequence"/>
</dbReference>
<evidence type="ECO:0000256" key="1">
    <source>
        <dbReference type="SAM" id="Coils"/>
    </source>
</evidence>
<keyword evidence="3" id="KW-0472">Membrane</keyword>
<feature type="compositionally biased region" description="Acidic residues" evidence="2">
    <location>
        <begin position="217"/>
        <end position="227"/>
    </location>
</feature>
<dbReference type="AlphaFoldDB" id="A0A2H0N4M5"/>
<feature type="compositionally biased region" description="Basic and acidic residues" evidence="2">
    <location>
        <begin position="228"/>
        <end position="252"/>
    </location>
</feature>
<keyword evidence="3" id="KW-0812">Transmembrane</keyword>
<comment type="caution">
    <text evidence="4">The sequence shown here is derived from an EMBL/GenBank/DDBJ whole genome shotgun (WGS) entry which is preliminary data.</text>
</comment>
<feature type="transmembrane region" description="Helical" evidence="3">
    <location>
        <begin position="283"/>
        <end position="311"/>
    </location>
</feature>